<accession>A0A7T9I1E5</accession>
<evidence type="ECO:0000256" key="3">
    <source>
        <dbReference type="ARBA" id="ARBA00023274"/>
    </source>
</evidence>
<dbReference type="GO" id="GO:0015935">
    <property type="term" value="C:small ribosomal subunit"/>
    <property type="evidence" value="ECO:0007669"/>
    <property type="project" value="UniProtKB-UniRule"/>
</dbReference>
<organism evidence="6">
    <name type="scientific">Candidatus Iainarchaeum sp</name>
    <dbReference type="NCBI Taxonomy" id="3101447"/>
    <lineage>
        <taxon>Archaea</taxon>
        <taxon>Candidatus Iainarchaeota</taxon>
        <taxon>Candidatus Iainarchaeia</taxon>
        <taxon>Candidatus Iainarchaeales</taxon>
        <taxon>Candidatus Iainarchaeaceae</taxon>
        <taxon>Candidatus Iainarchaeum</taxon>
    </lineage>
</organism>
<evidence type="ECO:0000256" key="2">
    <source>
        <dbReference type="ARBA" id="ARBA00022980"/>
    </source>
</evidence>
<dbReference type="EMBL" id="CP064981">
    <property type="protein sequence ID" value="QQR92944.1"/>
    <property type="molecule type" value="Genomic_DNA"/>
</dbReference>
<keyword evidence="3 4" id="KW-0687">Ribonucleoprotein</keyword>
<dbReference type="InterPro" id="IPR036838">
    <property type="entry name" value="Ribosomal_uS10_dom_sf"/>
</dbReference>
<comment type="function">
    <text evidence="4">Involved in the binding of tRNA to the ribosomes.</text>
</comment>
<evidence type="ECO:0000256" key="1">
    <source>
        <dbReference type="ARBA" id="ARBA00007102"/>
    </source>
</evidence>
<dbReference type="Pfam" id="PF00338">
    <property type="entry name" value="Ribosomal_S10"/>
    <property type="match status" value="1"/>
</dbReference>
<dbReference type="PRINTS" id="PR00971">
    <property type="entry name" value="RIBOSOMALS10"/>
</dbReference>
<dbReference type="InterPro" id="IPR001848">
    <property type="entry name" value="Ribosomal_uS10"/>
</dbReference>
<evidence type="ECO:0000259" key="5">
    <source>
        <dbReference type="SMART" id="SM01403"/>
    </source>
</evidence>
<comment type="subunit">
    <text evidence="4">Part of the 30S ribosomal subunit.</text>
</comment>
<dbReference type="SMART" id="SM01403">
    <property type="entry name" value="Ribosomal_S10"/>
    <property type="match status" value="1"/>
</dbReference>
<dbReference type="PANTHER" id="PTHR11700">
    <property type="entry name" value="30S RIBOSOMAL PROTEIN S10 FAMILY MEMBER"/>
    <property type="match status" value="1"/>
</dbReference>
<comment type="similarity">
    <text evidence="1 4">Belongs to the universal ribosomal protein uS10 family.</text>
</comment>
<feature type="domain" description="Small ribosomal subunit protein uS10" evidence="5">
    <location>
        <begin position="5"/>
        <end position="99"/>
    </location>
</feature>
<dbReference type="GO" id="GO:0003735">
    <property type="term" value="F:structural constituent of ribosome"/>
    <property type="evidence" value="ECO:0007669"/>
    <property type="project" value="UniProtKB-UniRule"/>
</dbReference>
<protein>
    <recommendedName>
        <fullName evidence="4">Small ribosomal subunit protein uS10</fullName>
    </recommendedName>
</protein>
<evidence type="ECO:0000313" key="6">
    <source>
        <dbReference type="EMBL" id="QQR92944.1"/>
    </source>
</evidence>
<dbReference type="Gene3D" id="3.30.70.600">
    <property type="entry name" value="Ribosomal protein S10 domain"/>
    <property type="match status" value="1"/>
</dbReference>
<evidence type="ECO:0000256" key="4">
    <source>
        <dbReference type="HAMAP-Rule" id="MF_00508"/>
    </source>
</evidence>
<dbReference type="Proteomes" id="UP000596004">
    <property type="component" value="Chromosome"/>
</dbReference>
<name>A0A7T9I1E5_9ARCH</name>
<dbReference type="InterPro" id="IPR027486">
    <property type="entry name" value="Ribosomal_uS10_dom"/>
</dbReference>
<dbReference type="SUPFAM" id="SSF54999">
    <property type="entry name" value="Ribosomal protein S10"/>
    <property type="match status" value="1"/>
</dbReference>
<dbReference type="GO" id="GO:0006412">
    <property type="term" value="P:translation"/>
    <property type="evidence" value="ECO:0007669"/>
    <property type="project" value="UniProtKB-UniRule"/>
</dbReference>
<dbReference type="AlphaFoldDB" id="A0A7T9I1E5"/>
<proteinExistence type="inferred from homology"/>
<sequence>MEKARITLTSPNYVSLNEISGKIIDLVDKAGIKHTGAIPLPTKKLLVSTRKGPCGGGTETYERWQMRVHKRVIDFEDDGRTLRRVMRVEVPENVQMAIGLKGKK</sequence>
<dbReference type="GO" id="GO:0000049">
    <property type="term" value="F:tRNA binding"/>
    <property type="evidence" value="ECO:0007669"/>
    <property type="project" value="UniProtKB-UniRule"/>
</dbReference>
<gene>
    <name evidence="4" type="primary">rps10</name>
    <name evidence="6" type="ORF">IPJ89_01715</name>
</gene>
<dbReference type="InterPro" id="IPR005729">
    <property type="entry name" value="Ribosomal_uS10_euk/arc"/>
</dbReference>
<keyword evidence="2 4" id="KW-0689">Ribosomal protein</keyword>
<dbReference type="HAMAP" id="MF_00508">
    <property type="entry name" value="Ribosomal_uS10"/>
    <property type="match status" value="1"/>
</dbReference>
<dbReference type="NCBIfam" id="TIGR01046">
    <property type="entry name" value="uS10_euk_arch"/>
    <property type="match status" value="1"/>
</dbReference>
<reference evidence="6" key="1">
    <citation type="submission" date="2020-11" db="EMBL/GenBank/DDBJ databases">
        <title>Connecting structure to function with the recovery of over 1000 high-quality activated sludge metagenome-assembled genomes encoding full-length rRNA genes using long-read sequencing.</title>
        <authorList>
            <person name="Singleton C.M."/>
            <person name="Petriglieri F."/>
            <person name="Kristensen J.M."/>
            <person name="Kirkegaard R.H."/>
            <person name="Michaelsen T.Y."/>
            <person name="Andersen M.H."/>
            <person name="Karst S.M."/>
            <person name="Dueholm M.S."/>
            <person name="Nielsen P.H."/>
            <person name="Albertsen M."/>
        </authorList>
    </citation>
    <scope>NUCLEOTIDE SEQUENCE</scope>
    <source>
        <strain evidence="6">Fred_18-Q3-R57-64_BAT3C.431</strain>
    </source>
</reference>